<feature type="domain" description="B box-type" evidence="4">
    <location>
        <begin position="16"/>
        <end position="64"/>
    </location>
</feature>
<keyword evidence="6" id="KW-1185">Reference proteome</keyword>
<proteinExistence type="predicted"/>
<dbReference type="AlphaFoldDB" id="A0A9D4DIS8"/>
<evidence type="ECO:0000259" key="4">
    <source>
        <dbReference type="PROSITE" id="PS50119"/>
    </source>
</evidence>
<feature type="repeat" description="NHL" evidence="3">
    <location>
        <begin position="319"/>
        <end position="348"/>
    </location>
</feature>
<dbReference type="PANTHER" id="PTHR25462:SF296">
    <property type="entry name" value="MEIOTIC P26, ISOFORM F"/>
    <property type="match status" value="1"/>
</dbReference>
<keyword evidence="2" id="KW-0862">Zinc</keyword>
<gene>
    <name evidence="5" type="ORF">DPMN_183656</name>
</gene>
<comment type="caution">
    <text evidence="5">The sequence shown here is derived from an EMBL/GenBank/DDBJ whole genome shotgun (WGS) entry which is preliminary data.</text>
</comment>
<organism evidence="5 6">
    <name type="scientific">Dreissena polymorpha</name>
    <name type="common">Zebra mussel</name>
    <name type="synonym">Mytilus polymorpha</name>
    <dbReference type="NCBI Taxonomy" id="45954"/>
    <lineage>
        <taxon>Eukaryota</taxon>
        <taxon>Metazoa</taxon>
        <taxon>Spiralia</taxon>
        <taxon>Lophotrochozoa</taxon>
        <taxon>Mollusca</taxon>
        <taxon>Bivalvia</taxon>
        <taxon>Autobranchia</taxon>
        <taxon>Heteroconchia</taxon>
        <taxon>Euheterodonta</taxon>
        <taxon>Imparidentia</taxon>
        <taxon>Neoheterodontei</taxon>
        <taxon>Myida</taxon>
        <taxon>Dreissenoidea</taxon>
        <taxon>Dreissenidae</taxon>
        <taxon>Dreissena</taxon>
    </lineage>
</organism>
<keyword evidence="2" id="KW-0863">Zinc-finger</keyword>
<reference evidence="5" key="2">
    <citation type="submission" date="2020-11" db="EMBL/GenBank/DDBJ databases">
        <authorList>
            <person name="McCartney M.A."/>
            <person name="Auch B."/>
            <person name="Kono T."/>
            <person name="Mallez S."/>
            <person name="Becker A."/>
            <person name="Gohl D.M."/>
            <person name="Silverstein K.A.T."/>
            <person name="Koren S."/>
            <person name="Bechman K.B."/>
            <person name="Herman A."/>
            <person name="Abrahante J.E."/>
            <person name="Garbe J."/>
        </authorList>
    </citation>
    <scope>NUCLEOTIDE SEQUENCE</scope>
    <source>
        <strain evidence="5">Duluth1</strain>
        <tissue evidence="5">Whole animal</tissue>
    </source>
</reference>
<evidence type="ECO:0000256" key="1">
    <source>
        <dbReference type="ARBA" id="ARBA00022737"/>
    </source>
</evidence>
<keyword evidence="2" id="KW-0479">Metal-binding</keyword>
<keyword evidence="1" id="KW-0677">Repeat</keyword>
<dbReference type="Gene3D" id="3.30.160.60">
    <property type="entry name" value="Classic Zinc Finger"/>
    <property type="match status" value="1"/>
</dbReference>
<dbReference type="PROSITE" id="PS51125">
    <property type="entry name" value="NHL"/>
    <property type="match status" value="1"/>
</dbReference>
<protein>
    <recommendedName>
        <fullName evidence="4">B box-type domain-containing protein</fullName>
    </recommendedName>
</protein>
<dbReference type="InterPro" id="IPR001258">
    <property type="entry name" value="NHL_repeat"/>
</dbReference>
<evidence type="ECO:0000313" key="6">
    <source>
        <dbReference type="Proteomes" id="UP000828390"/>
    </source>
</evidence>
<name>A0A9D4DIS8_DREPO</name>
<reference evidence="5" key="1">
    <citation type="journal article" date="2019" name="bioRxiv">
        <title>The Genome of the Zebra Mussel, Dreissena polymorpha: A Resource for Invasive Species Research.</title>
        <authorList>
            <person name="McCartney M.A."/>
            <person name="Auch B."/>
            <person name="Kono T."/>
            <person name="Mallez S."/>
            <person name="Zhang Y."/>
            <person name="Obille A."/>
            <person name="Becker A."/>
            <person name="Abrahante J.E."/>
            <person name="Garbe J."/>
            <person name="Badalamenti J.P."/>
            <person name="Herman A."/>
            <person name="Mangelson H."/>
            <person name="Liachko I."/>
            <person name="Sullivan S."/>
            <person name="Sone E.D."/>
            <person name="Koren S."/>
            <person name="Silverstein K.A.T."/>
            <person name="Beckman K.B."/>
            <person name="Gohl D.M."/>
        </authorList>
    </citation>
    <scope>NUCLEOTIDE SEQUENCE</scope>
    <source>
        <strain evidence="5">Duluth1</strain>
        <tissue evidence="5">Whole animal</tissue>
    </source>
</reference>
<evidence type="ECO:0000313" key="5">
    <source>
        <dbReference type="EMBL" id="KAH3749165.1"/>
    </source>
</evidence>
<feature type="domain" description="B box-type" evidence="4">
    <location>
        <begin position="78"/>
        <end position="126"/>
    </location>
</feature>
<dbReference type="InterPro" id="IPR011042">
    <property type="entry name" value="6-blade_b-propeller_TolB-like"/>
</dbReference>
<dbReference type="PANTHER" id="PTHR25462">
    <property type="entry name" value="BONUS, ISOFORM C-RELATED"/>
    <property type="match status" value="1"/>
</dbReference>
<dbReference type="Gene3D" id="2.120.10.30">
    <property type="entry name" value="TolB, C-terminal domain"/>
    <property type="match status" value="1"/>
</dbReference>
<dbReference type="InterPro" id="IPR047153">
    <property type="entry name" value="TRIM45/56/19-like"/>
</dbReference>
<evidence type="ECO:0000256" key="2">
    <source>
        <dbReference type="PROSITE-ProRule" id="PRU00024"/>
    </source>
</evidence>
<dbReference type="CDD" id="cd19756">
    <property type="entry name" value="Bbox2"/>
    <property type="match status" value="1"/>
</dbReference>
<dbReference type="SUPFAM" id="SSF57845">
    <property type="entry name" value="B-box zinc-binding domain"/>
    <property type="match status" value="1"/>
</dbReference>
<dbReference type="InterPro" id="IPR000315">
    <property type="entry name" value="Znf_B-box"/>
</dbReference>
<dbReference type="Proteomes" id="UP000828390">
    <property type="component" value="Unassembled WGS sequence"/>
</dbReference>
<evidence type="ECO:0000256" key="3">
    <source>
        <dbReference type="PROSITE-ProRule" id="PRU00504"/>
    </source>
</evidence>
<dbReference type="EMBL" id="JAIWYP010000010">
    <property type="protein sequence ID" value="KAH3749165.1"/>
    <property type="molecule type" value="Genomic_DNA"/>
</dbReference>
<dbReference type="GO" id="GO:0008270">
    <property type="term" value="F:zinc ion binding"/>
    <property type="evidence" value="ECO:0007669"/>
    <property type="project" value="UniProtKB-KW"/>
</dbReference>
<dbReference type="PROSITE" id="PS50119">
    <property type="entry name" value="ZF_BBOX"/>
    <property type="match status" value="2"/>
</dbReference>
<dbReference type="SUPFAM" id="SSF75011">
    <property type="entry name" value="3-carboxy-cis,cis-mucoante lactonizing enzyme"/>
    <property type="match status" value="1"/>
</dbReference>
<accession>A0A9D4DIS8</accession>
<sequence>MATFSQSTLDKGSDIFQDFFCSACQGKKLDKMADFYCESCLKFYCGNCINLHSQLFTDHATFGREHMKKWPVAKKVDDFLLKCDVHKEENLNMFCDKHSELCCTNCAFLNHRHCPKVTLISDVVKIQSTDLKKLLVSIQTTLEEMRKLQGNQEASLQYMHNSFDEQLQKIHKTRRKINAAFDTIEQKTLNEMKDTLTKLQASCKDDVDKCISLQNELKQLRDAIQDISDKSKLELSFIATRKCKDKIQHCETFLMKNSHWVKFSITFQPNNEIVQYLSKLSGLGKIEHSTQTLIDPNKVFTVQRKSEHNVRIPSDSDECNITAICVLPEGQVLVADDNNNTIKLLDQQHRVVSHCSVTEFPYYMCQITPSEVAVTLESDEVQFITVNNRNLVKGRKLQLQHACAGIACHQDDLYITTFNALYKYMLSGKQVSKMYEDKSSRWTVVGCAVSPTGDKLYITNISDNKVLTLARDGSVLATFTDRALHDPCDVHVTPAGQVLVCYKVSSHTIIQVDDEGRKKLATIATKKDGMVSPRSVCYNRHTASILVGLYAANNSILVFKVQ</sequence>